<accession>A0A291GT53</accession>
<evidence type="ECO:0000313" key="2">
    <source>
        <dbReference type="Proteomes" id="UP000217889"/>
    </source>
</evidence>
<dbReference type="Proteomes" id="UP000217889">
    <property type="component" value="Chromosome"/>
</dbReference>
<dbReference type="EMBL" id="CP023564">
    <property type="protein sequence ID" value="ATG53370.1"/>
    <property type="molecule type" value="Genomic_DNA"/>
</dbReference>
<evidence type="ECO:0008006" key="3">
    <source>
        <dbReference type="Google" id="ProtNLM"/>
    </source>
</evidence>
<dbReference type="KEGG" id="bgg:CFK41_00205"/>
<gene>
    <name evidence="1" type="ORF">CFK41_00205</name>
</gene>
<organism evidence="1 2">
    <name type="scientific">Brachybacterium ginsengisoli</name>
    <dbReference type="NCBI Taxonomy" id="1331682"/>
    <lineage>
        <taxon>Bacteria</taxon>
        <taxon>Bacillati</taxon>
        <taxon>Actinomycetota</taxon>
        <taxon>Actinomycetes</taxon>
        <taxon>Micrococcales</taxon>
        <taxon>Dermabacteraceae</taxon>
        <taxon>Brachybacterium</taxon>
    </lineage>
</organism>
<sequence>MEVNPMHHPEQHGPDEDAAATRRYLDLIRTVHTEWDELERAGDSSVQLSAGALATVKESVRADARHGAHVHLPPTPAGPYTVSELALRTLVRREIDAIPGARALRTTFEHDETPDSATGRSRGLPTRALCRISVRLGAEDLPGLAEQIRAAVRRAAATELGLDDLVVDIHIEDLHEH</sequence>
<protein>
    <recommendedName>
        <fullName evidence="3">Asp23/Gls24 family envelope stress response protein</fullName>
    </recommendedName>
</protein>
<proteinExistence type="predicted"/>
<dbReference type="AlphaFoldDB" id="A0A291GT53"/>
<keyword evidence="2" id="KW-1185">Reference proteome</keyword>
<reference evidence="1 2" key="1">
    <citation type="journal article" date="2014" name="Int. J. Syst. Evol. Microbiol.">
        <title>Brachybacterium ginsengisoli sp. nov., isolated from soil of a ginseng field.</title>
        <authorList>
            <person name="Hoang V.A."/>
            <person name="Kim Y.J."/>
            <person name="Nguyen N.L."/>
            <person name="Yang D.C."/>
        </authorList>
    </citation>
    <scope>NUCLEOTIDE SEQUENCE [LARGE SCALE GENOMIC DNA]</scope>
    <source>
        <strain evidence="1 2">DCY80</strain>
    </source>
</reference>
<name>A0A291GT53_9MICO</name>
<evidence type="ECO:0000313" key="1">
    <source>
        <dbReference type="EMBL" id="ATG53370.1"/>
    </source>
</evidence>
<dbReference type="OrthoDB" id="3257090at2"/>